<reference evidence="1 2" key="2">
    <citation type="submission" date="2017-09" db="EMBL/GenBank/DDBJ databases">
        <title>Extensive intraspecific genome diversity in a model arbuscular mycorrhizal fungus.</title>
        <authorList>
            <person name="Chen E.C."/>
            <person name="Morin E."/>
            <person name="Beaudet D."/>
            <person name="Noel J."/>
            <person name="Ndikumana S."/>
            <person name="Charron P."/>
            <person name="St-Onge C."/>
            <person name="Giorgi J."/>
            <person name="Grigoriev I.V."/>
            <person name="Roux C."/>
            <person name="Martin F.M."/>
            <person name="Corradi N."/>
        </authorList>
    </citation>
    <scope>NUCLEOTIDE SEQUENCE [LARGE SCALE GENOMIC DNA]</scope>
    <source>
        <strain evidence="1 2">A5</strain>
    </source>
</reference>
<dbReference type="AlphaFoldDB" id="A0A2N0NWX7"/>
<dbReference type="EMBL" id="LLXJ01002346">
    <property type="protein sequence ID" value="PKB99072.1"/>
    <property type="molecule type" value="Genomic_DNA"/>
</dbReference>
<evidence type="ECO:0000313" key="2">
    <source>
        <dbReference type="Proteomes" id="UP000232722"/>
    </source>
</evidence>
<comment type="caution">
    <text evidence="1">The sequence shown here is derived from an EMBL/GenBank/DDBJ whole genome shotgun (WGS) entry which is preliminary data.</text>
</comment>
<name>A0A2N0NWX7_9GLOM</name>
<sequence>MVIANLRGQLQSKTSELDSFKTQFSTLAKSITEQQLHSKSKEVNVLYSKISDIKNNLSSKIEELCTLESELSVPKVICENATHSCLFNGSGSTEDISRIVHQHVEDHIIATKIIKKYLREREFIVFDLTRPESDELAVRVRWDTPLDLTGES</sequence>
<accession>A0A2N0NWX7</accession>
<proteinExistence type="predicted"/>
<protein>
    <submittedName>
        <fullName evidence="1">Uncharacterized protein</fullName>
    </submittedName>
</protein>
<organism evidence="1 2">
    <name type="scientific">Rhizophagus irregularis</name>
    <dbReference type="NCBI Taxonomy" id="588596"/>
    <lineage>
        <taxon>Eukaryota</taxon>
        <taxon>Fungi</taxon>
        <taxon>Fungi incertae sedis</taxon>
        <taxon>Mucoromycota</taxon>
        <taxon>Glomeromycotina</taxon>
        <taxon>Glomeromycetes</taxon>
        <taxon>Glomerales</taxon>
        <taxon>Glomeraceae</taxon>
        <taxon>Rhizophagus</taxon>
    </lineage>
</organism>
<gene>
    <name evidence="1" type="ORF">RhiirA5_430325</name>
</gene>
<evidence type="ECO:0000313" key="1">
    <source>
        <dbReference type="EMBL" id="PKB99072.1"/>
    </source>
</evidence>
<reference evidence="1 2" key="1">
    <citation type="submission" date="2016-04" db="EMBL/GenBank/DDBJ databases">
        <title>Genome analyses suggest a sexual origin of heterokaryosis in a supposedly ancient asexual fungus.</title>
        <authorList>
            <person name="Ropars J."/>
            <person name="Sedzielewska K."/>
            <person name="Noel J."/>
            <person name="Charron P."/>
            <person name="Farinelli L."/>
            <person name="Marton T."/>
            <person name="Kruger M."/>
            <person name="Pelin A."/>
            <person name="Brachmann A."/>
            <person name="Corradi N."/>
        </authorList>
    </citation>
    <scope>NUCLEOTIDE SEQUENCE [LARGE SCALE GENOMIC DNA]</scope>
    <source>
        <strain evidence="1 2">A5</strain>
    </source>
</reference>
<dbReference type="Proteomes" id="UP000232722">
    <property type="component" value="Unassembled WGS sequence"/>
</dbReference>